<sequence length="413" mass="46549">MPIRVNIFQDGEDSALGFAPNPRGMKRAHELDADDDGDTPRKGWKRLTTKEEVTLFEICNRHADSFGRRSDLCNWWKTVADEFSHANGRPYSWHSVRRKVEMVTKKRIKFLEDQQQRQRDLSGTIPVPDVMNPQWCAVLDLWIPTWQHWEESEAQRIAKRDATYRKRSQSKLDSLWKPPPQTAAPALEPVDLTSPASPDDTGMDDANDSYEGPIVLVTRSPQPTAVPATAAPSVDRLSSIPPSIPLSNGGVRLPPGFDTMFANNHSQSNRWPATFPPAPKAAAEPSSDNPVFNAMLEAIGKLNKHLDNASDNNKNKVGPDARASPVISALVQSATESTPQHQASPEVSRRAASSISSRDYERMKEELRQELKDEFRREMRAELRRERAAFEEKLDSVQRTQDMILEMLRQEPA</sequence>
<evidence type="ECO:0000313" key="2">
    <source>
        <dbReference type="EMBL" id="CEJ54614.1"/>
    </source>
</evidence>
<dbReference type="Proteomes" id="UP000042958">
    <property type="component" value="Unassembled WGS sequence"/>
</dbReference>
<name>A0A0F7TCY3_PENBI</name>
<feature type="region of interest" description="Disordered" evidence="1">
    <location>
        <begin position="222"/>
        <end position="241"/>
    </location>
</feature>
<keyword evidence="3" id="KW-1185">Reference proteome</keyword>
<feature type="region of interest" description="Disordered" evidence="1">
    <location>
        <begin position="332"/>
        <end position="363"/>
    </location>
</feature>
<evidence type="ECO:0000313" key="3">
    <source>
        <dbReference type="Proteomes" id="UP000042958"/>
    </source>
</evidence>
<accession>A0A0F7TCY3</accession>
<gene>
    <name evidence="2" type="ORF">PMG11_00917</name>
</gene>
<organism evidence="2 3">
    <name type="scientific">Penicillium brasilianum</name>
    <dbReference type="NCBI Taxonomy" id="104259"/>
    <lineage>
        <taxon>Eukaryota</taxon>
        <taxon>Fungi</taxon>
        <taxon>Dikarya</taxon>
        <taxon>Ascomycota</taxon>
        <taxon>Pezizomycotina</taxon>
        <taxon>Eurotiomycetes</taxon>
        <taxon>Eurotiomycetidae</taxon>
        <taxon>Eurotiales</taxon>
        <taxon>Aspergillaceae</taxon>
        <taxon>Penicillium</taxon>
    </lineage>
</organism>
<dbReference type="OrthoDB" id="4498420at2759"/>
<protein>
    <submittedName>
        <fullName evidence="2">Uncharacterized protein</fullName>
    </submittedName>
</protein>
<evidence type="ECO:0000256" key="1">
    <source>
        <dbReference type="SAM" id="MobiDB-lite"/>
    </source>
</evidence>
<reference evidence="3" key="1">
    <citation type="journal article" date="2015" name="Genome Announc.">
        <title>Draft genome sequence of the fungus Penicillium brasilianum MG11.</title>
        <authorList>
            <person name="Horn F."/>
            <person name="Linde J."/>
            <person name="Mattern D.J."/>
            <person name="Walther G."/>
            <person name="Guthke R."/>
            <person name="Brakhage A.A."/>
            <person name="Valiante V."/>
        </authorList>
    </citation>
    <scope>NUCLEOTIDE SEQUENCE [LARGE SCALE GENOMIC DNA]</scope>
    <source>
        <strain evidence="3">MG11</strain>
    </source>
</reference>
<dbReference type="AlphaFoldDB" id="A0A0F7TCY3"/>
<feature type="region of interest" description="Disordered" evidence="1">
    <location>
        <begin position="169"/>
        <end position="210"/>
    </location>
</feature>
<proteinExistence type="predicted"/>
<feature type="region of interest" description="Disordered" evidence="1">
    <location>
        <begin position="21"/>
        <end position="43"/>
    </location>
</feature>
<dbReference type="EMBL" id="CDHK01000001">
    <property type="protein sequence ID" value="CEJ54614.1"/>
    <property type="molecule type" value="Genomic_DNA"/>
</dbReference>
<feature type="compositionally biased region" description="Polar residues" evidence="1">
    <location>
        <begin position="332"/>
        <end position="345"/>
    </location>
</feature>